<dbReference type="FunFam" id="2.40.10.10:FF:000068">
    <property type="entry name" value="transmembrane protease serine 2"/>
    <property type="match status" value="1"/>
</dbReference>
<reference evidence="4 5" key="1">
    <citation type="submission" date="2016-03" db="EMBL/GenBank/DDBJ databases">
        <title>Cyphomyrmex costatus WGS genome.</title>
        <authorList>
            <person name="Nygaard S."/>
            <person name="Hu H."/>
            <person name="Boomsma J."/>
            <person name="Zhang G."/>
        </authorList>
    </citation>
    <scope>NUCLEOTIDE SEQUENCE [LARGE SCALE GENOMIC DNA]</scope>
    <source>
        <strain evidence="4">MS0001</strain>
        <tissue evidence="4">Whole body</tissue>
    </source>
</reference>
<evidence type="ECO:0000256" key="1">
    <source>
        <dbReference type="ARBA" id="ARBA00023157"/>
    </source>
</evidence>
<dbReference type="InterPro" id="IPR033116">
    <property type="entry name" value="TRYPSIN_SER"/>
</dbReference>
<evidence type="ECO:0000313" key="5">
    <source>
        <dbReference type="Proteomes" id="UP000078542"/>
    </source>
</evidence>
<dbReference type="STRING" id="456900.A0A151IJF9"/>
<keyword evidence="2" id="KW-0645">Protease</keyword>
<dbReference type="InterPro" id="IPR009003">
    <property type="entry name" value="Peptidase_S1_PA"/>
</dbReference>
<evidence type="ECO:0000313" key="4">
    <source>
        <dbReference type="EMBL" id="KYN03324.1"/>
    </source>
</evidence>
<dbReference type="InterPro" id="IPR018114">
    <property type="entry name" value="TRYPSIN_HIS"/>
</dbReference>
<dbReference type="InterPro" id="IPR043504">
    <property type="entry name" value="Peptidase_S1_PA_chymotrypsin"/>
</dbReference>
<dbReference type="AlphaFoldDB" id="A0A151IJF9"/>
<organism evidence="4 5">
    <name type="scientific">Cyphomyrmex costatus</name>
    <dbReference type="NCBI Taxonomy" id="456900"/>
    <lineage>
        <taxon>Eukaryota</taxon>
        <taxon>Metazoa</taxon>
        <taxon>Ecdysozoa</taxon>
        <taxon>Arthropoda</taxon>
        <taxon>Hexapoda</taxon>
        <taxon>Insecta</taxon>
        <taxon>Pterygota</taxon>
        <taxon>Neoptera</taxon>
        <taxon>Endopterygota</taxon>
        <taxon>Hymenoptera</taxon>
        <taxon>Apocrita</taxon>
        <taxon>Aculeata</taxon>
        <taxon>Formicoidea</taxon>
        <taxon>Formicidae</taxon>
        <taxon>Myrmicinae</taxon>
        <taxon>Cyphomyrmex</taxon>
    </lineage>
</organism>
<sequence>MDTLYPNLYERFKTEGLCPICFMEMELMPRYSCINGHTVCYRCKPYYYNCFTCAAPLDVEILSPQQDVSQSVHLMPHPMPSHRYDDYNPSAQSMNDFLDHERRPWEAPSVPSENQRFESCSYSHLGCWVKIPEHLRVLHESRCQFRPHLEQQHMPTDLHHSHDDLVDCSYSAAGCRVRTVPWRRSIHEQYCIYKTKNMFQSVNDMNDDFASATISDNDYGGDPEELVQCKFKQYGCMVNIPRRRKYIHEQKCHYKNHEGDVFQNTNDMSDELDPDEQVECKWSEYGCRVRPKRSRKQIHEDKCNYRKESPSMRASIKLTPRVVGGRLAEPGEVPYQVALQDIARKKHFCGGVIINEYYVVTAAHCIYWEDILDIAVSAGTIDLREPHSVHLAVLGHVHERYDPEDFTDRYNYDIALVKVQTPFVFSFLIYPANLPKQDEFVEPGSTALISGFGVITYPGGKRTEQLYIVDNIIVNQTYCNKIYKDLIDLEIHDSQICSIHPTEQKGVCFGDSGGPLTVNGKLVGLVSFAYDCGSNKYPTVYTRVPSYINWINEQIKIDKKH</sequence>
<evidence type="ECO:0000256" key="2">
    <source>
        <dbReference type="RuleBase" id="RU363034"/>
    </source>
</evidence>
<dbReference type="PRINTS" id="PR00722">
    <property type="entry name" value="CHYMOTRYPSIN"/>
</dbReference>
<keyword evidence="5" id="KW-1185">Reference proteome</keyword>
<dbReference type="Proteomes" id="UP000078542">
    <property type="component" value="Unassembled WGS sequence"/>
</dbReference>
<dbReference type="PROSITE" id="PS00134">
    <property type="entry name" value="TRYPSIN_HIS"/>
    <property type="match status" value="1"/>
</dbReference>
<accession>A0A151IJF9</accession>
<dbReference type="SMART" id="SM00020">
    <property type="entry name" value="Tryp_SPc"/>
    <property type="match status" value="1"/>
</dbReference>
<protein>
    <submittedName>
        <fullName evidence="4">Trypsin-1</fullName>
    </submittedName>
</protein>
<dbReference type="CDD" id="cd00190">
    <property type="entry name" value="Tryp_SPc"/>
    <property type="match status" value="1"/>
</dbReference>
<dbReference type="PROSITE" id="PS50240">
    <property type="entry name" value="TRYPSIN_DOM"/>
    <property type="match status" value="1"/>
</dbReference>
<dbReference type="InterPro" id="IPR001254">
    <property type="entry name" value="Trypsin_dom"/>
</dbReference>
<dbReference type="GO" id="GO:0006508">
    <property type="term" value="P:proteolysis"/>
    <property type="evidence" value="ECO:0007669"/>
    <property type="project" value="UniProtKB-KW"/>
</dbReference>
<dbReference type="GO" id="GO:0004252">
    <property type="term" value="F:serine-type endopeptidase activity"/>
    <property type="evidence" value="ECO:0007669"/>
    <property type="project" value="InterPro"/>
</dbReference>
<dbReference type="Pfam" id="PF00089">
    <property type="entry name" value="Trypsin"/>
    <property type="match status" value="1"/>
</dbReference>
<dbReference type="PROSITE" id="PS00135">
    <property type="entry name" value="TRYPSIN_SER"/>
    <property type="match status" value="1"/>
</dbReference>
<dbReference type="Gene3D" id="3.30.40.10">
    <property type="entry name" value="Zinc/RING finger domain, C3HC4 (zinc finger)"/>
    <property type="match status" value="1"/>
</dbReference>
<dbReference type="EMBL" id="KQ977355">
    <property type="protein sequence ID" value="KYN03324.1"/>
    <property type="molecule type" value="Genomic_DNA"/>
</dbReference>
<keyword evidence="2" id="KW-0720">Serine protease</keyword>
<gene>
    <name evidence="4" type="ORF">ALC62_05824</name>
</gene>
<dbReference type="InterPro" id="IPR001314">
    <property type="entry name" value="Peptidase_S1A"/>
</dbReference>
<proteinExistence type="predicted"/>
<feature type="domain" description="Peptidase S1" evidence="3">
    <location>
        <begin position="322"/>
        <end position="556"/>
    </location>
</feature>
<dbReference type="Gene3D" id="2.40.10.10">
    <property type="entry name" value="Trypsin-like serine proteases"/>
    <property type="match status" value="1"/>
</dbReference>
<dbReference type="PANTHER" id="PTHR24252">
    <property type="entry name" value="ACROSIN-RELATED"/>
    <property type="match status" value="1"/>
</dbReference>
<dbReference type="SUPFAM" id="SSF50494">
    <property type="entry name" value="Trypsin-like serine proteases"/>
    <property type="match status" value="1"/>
</dbReference>
<name>A0A151IJF9_9HYME</name>
<evidence type="ECO:0000259" key="3">
    <source>
        <dbReference type="PROSITE" id="PS50240"/>
    </source>
</evidence>
<keyword evidence="1" id="KW-1015">Disulfide bond</keyword>
<keyword evidence="2" id="KW-0378">Hydrolase</keyword>
<dbReference type="InterPro" id="IPR013083">
    <property type="entry name" value="Znf_RING/FYVE/PHD"/>
</dbReference>
<dbReference type="PANTHER" id="PTHR24252:SF7">
    <property type="entry name" value="HYALIN"/>
    <property type="match status" value="1"/>
</dbReference>